<dbReference type="EMBL" id="CAXAMM010016580">
    <property type="protein sequence ID" value="CAK9039127.1"/>
    <property type="molecule type" value="Genomic_DNA"/>
</dbReference>
<organism evidence="3 4">
    <name type="scientific">Durusdinium trenchii</name>
    <dbReference type="NCBI Taxonomy" id="1381693"/>
    <lineage>
        <taxon>Eukaryota</taxon>
        <taxon>Sar</taxon>
        <taxon>Alveolata</taxon>
        <taxon>Dinophyceae</taxon>
        <taxon>Suessiales</taxon>
        <taxon>Symbiodiniaceae</taxon>
        <taxon>Durusdinium</taxon>
    </lineage>
</organism>
<feature type="non-terminal residue" evidence="3">
    <location>
        <position position="121"/>
    </location>
</feature>
<dbReference type="EMBL" id="CAXAMM010016546">
    <property type="protein sequence ID" value="CAK9039043.1"/>
    <property type="molecule type" value="Genomic_DNA"/>
</dbReference>
<evidence type="ECO:0000256" key="1">
    <source>
        <dbReference type="SAM" id="MobiDB-lite"/>
    </source>
</evidence>
<evidence type="ECO:0000313" key="2">
    <source>
        <dbReference type="EMBL" id="CAK9039043.1"/>
    </source>
</evidence>
<evidence type="ECO:0000313" key="4">
    <source>
        <dbReference type="Proteomes" id="UP001642464"/>
    </source>
</evidence>
<feature type="non-terminal residue" evidence="3">
    <location>
        <position position="1"/>
    </location>
</feature>
<comment type="caution">
    <text evidence="3">The sequence shown here is derived from an EMBL/GenBank/DDBJ whole genome shotgun (WGS) entry which is preliminary data.</text>
</comment>
<protein>
    <submittedName>
        <fullName evidence="3">Uncharacterized protein</fullName>
    </submittedName>
</protein>
<sequence length="121" mass="13665">ANFRALTALEGERPTQPQKRQRPSKYIVPKVENFKRSKAASRLVRQEVLKLVDEQARLCPGKVMRTIDGKNVRYSSSGRVESIALDVLLEKVHRALKDGSTREMNTMISQIARCDDLANKG</sequence>
<accession>A0ABP0LL99</accession>
<reference evidence="3 4" key="1">
    <citation type="submission" date="2024-02" db="EMBL/GenBank/DDBJ databases">
        <authorList>
            <person name="Chen Y."/>
            <person name="Shah S."/>
            <person name="Dougan E. K."/>
            <person name="Thang M."/>
            <person name="Chan C."/>
        </authorList>
    </citation>
    <scope>NUCLEOTIDE SEQUENCE [LARGE SCALE GENOMIC DNA]</scope>
</reference>
<feature type="region of interest" description="Disordered" evidence="1">
    <location>
        <begin position="1"/>
        <end position="23"/>
    </location>
</feature>
<evidence type="ECO:0000313" key="3">
    <source>
        <dbReference type="EMBL" id="CAK9039127.1"/>
    </source>
</evidence>
<proteinExistence type="predicted"/>
<name>A0ABP0LL99_9DINO</name>
<dbReference type="Proteomes" id="UP001642464">
    <property type="component" value="Unassembled WGS sequence"/>
</dbReference>
<keyword evidence="4" id="KW-1185">Reference proteome</keyword>
<gene>
    <name evidence="2" type="ORF">SCF082_LOCUS22878</name>
    <name evidence="3" type="ORF">SCF082_LOCUS22914</name>
</gene>